<proteinExistence type="predicted"/>
<dbReference type="NCBIfam" id="TIGR03275">
    <property type="entry name" value="methan_mark_8"/>
    <property type="match status" value="1"/>
</dbReference>
<evidence type="ECO:0000313" key="1">
    <source>
        <dbReference type="EMBL" id="RAP03659.1"/>
    </source>
</evidence>
<dbReference type="Proteomes" id="UP000248557">
    <property type="component" value="Unassembled WGS sequence"/>
</dbReference>
<gene>
    <name evidence="1" type="ORF">CA615_01155</name>
</gene>
<comment type="caution">
    <text evidence="1">The sequence shown here is derived from an EMBL/GenBank/DDBJ whole genome shotgun (WGS) entry which is preliminary data.</text>
</comment>
<protein>
    <recommendedName>
        <fullName evidence="3">Methanogenesis marker protein 8</fullName>
    </recommendedName>
</protein>
<organism evidence="1 2">
    <name type="scientific">Methanosphaera stadtmanae</name>
    <dbReference type="NCBI Taxonomy" id="2317"/>
    <lineage>
        <taxon>Archaea</taxon>
        <taxon>Methanobacteriati</taxon>
        <taxon>Methanobacteriota</taxon>
        <taxon>Methanomada group</taxon>
        <taxon>Methanobacteria</taxon>
        <taxon>Methanobacteriales</taxon>
        <taxon>Methanobacteriaceae</taxon>
        <taxon>Methanosphaera</taxon>
    </lineage>
</organism>
<dbReference type="AlphaFoldDB" id="A0A328QA27"/>
<evidence type="ECO:0000313" key="2">
    <source>
        <dbReference type="Proteomes" id="UP000248557"/>
    </source>
</evidence>
<dbReference type="InterPro" id="IPR009181">
    <property type="entry name" value="Methan_mark_8"/>
</dbReference>
<sequence>MVICVVRDKHVIEALGKTRVTIENGKVSNVEKPLIEYCPIFAKYRNIEEITPELVRENIQFRIDDFGMCTKNRQIKMSDMLSVGISEILRSNLEVGNIDCVVGACEGVGTLLMTDADIVQGVGGRVSGLVSTTPIPEVMEKIGIENVLDAQTAQLNPIKGLEKAINEGYKNIAITILPSPLIKKIREYDLPSDVNVYLFVAHTTGISMDETKDVFKYADIVTSCASKNIRDYASKIKPYYYGSSVPIYAVSDMGRKFLDTRLEKIGKSLSTNKYPQENNNIPNPLV</sequence>
<dbReference type="PIRSF" id="PIRSF004929">
    <property type="entry name" value="UCP004929"/>
    <property type="match status" value="1"/>
</dbReference>
<reference evidence="1 2" key="1">
    <citation type="submission" date="2017-05" db="EMBL/GenBank/DDBJ databases">
        <title>Host range expansion of the Methanosphaera genus to humans and monogastric animals involves recent and extensive reduction in genome content.</title>
        <authorList>
            <person name="Hoedt E.C."/>
            <person name="Volmer J.G."/>
            <person name="Parks D.H."/>
            <person name="Rosewarne C.P."/>
            <person name="Denman S.E."/>
            <person name="Mcsweeney C.S."/>
            <person name="O Cuiv P."/>
            <person name="Hugenholtz P."/>
            <person name="Tyson G.W."/>
            <person name="Morrison M."/>
        </authorList>
    </citation>
    <scope>NUCLEOTIDE SEQUENCE [LARGE SCALE GENOMIC DNA]</scope>
    <source>
        <strain evidence="1 2">PA5</strain>
    </source>
</reference>
<evidence type="ECO:0008006" key="3">
    <source>
        <dbReference type="Google" id="ProtNLM"/>
    </source>
</evidence>
<accession>A0A328QA27</accession>
<dbReference type="EMBL" id="NGJK01000014">
    <property type="protein sequence ID" value="RAP03659.1"/>
    <property type="molecule type" value="Genomic_DNA"/>
</dbReference>
<dbReference type="Pfam" id="PF09872">
    <property type="entry name" value="DUF2099"/>
    <property type="match status" value="1"/>
</dbReference>
<name>A0A328QA27_9EURY</name>